<dbReference type="GO" id="GO:0016020">
    <property type="term" value="C:membrane"/>
    <property type="evidence" value="ECO:0007669"/>
    <property type="project" value="UniProtKB-SubCell"/>
</dbReference>
<dbReference type="InterPro" id="IPR045051">
    <property type="entry name" value="SBT"/>
</dbReference>
<evidence type="ECO:0000313" key="18">
    <source>
        <dbReference type="Proteomes" id="UP000626092"/>
    </source>
</evidence>
<keyword evidence="12" id="KW-0479">Metal-binding</keyword>
<keyword evidence="5 15" id="KW-0732">Signal</keyword>
<keyword evidence="8" id="KW-1133">Transmembrane helix</keyword>
<dbReference type="PROSITE" id="PS51892">
    <property type="entry name" value="SUBTILASE"/>
    <property type="match status" value="2"/>
</dbReference>
<dbReference type="FunFam" id="3.40.50.200:FF:000006">
    <property type="entry name" value="Subtilisin-like protease SBT1.5"/>
    <property type="match status" value="2"/>
</dbReference>
<dbReference type="InterPro" id="IPR000209">
    <property type="entry name" value="Peptidase_S8/S53_dom"/>
</dbReference>
<dbReference type="PROSITE" id="PS50089">
    <property type="entry name" value="ZF_RING_2"/>
    <property type="match status" value="1"/>
</dbReference>
<dbReference type="SUPFAM" id="SSF53300">
    <property type="entry name" value="vWA-like"/>
    <property type="match status" value="1"/>
</dbReference>
<keyword evidence="10" id="KW-0325">Glycoprotein</keyword>
<dbReference type="PROSITE" id="PS00138">
    <property type="entry name" value="SUBTILASE_SER"/>
    <property type="match status" value="2"/>
</dbReference>
<evidence type="ECO:0000256" key="3">
    <source>
        <dbReference type="ARBA" id="ARBA00022670"/>
    </source>
</evidence>
<keyword evidence="6 13" id="KW-0378">Hydrolase</keyword>
<dbReference type="FunFam" id="2.60.40.2310:FF:000001">
    <property type="entry name" value="Subtilisin-like protease SBT1.5"/>
    <property type="match status" value="2"/>
</dbReference>
<dbReference type="InterPro" id="IPR037045">
    <property type="entry name" value="S8pro/Inhibitor_I9_sf"/>
</dbReference>
<dbReference type="OrthoDB" id="206201at2759"/>
<dbReference type="PANTHER" id="PTHR10795">
    <property type="entry name" value="PROPROTEIN CONVERTASE SUBTILISIN/KEXIN"/>
    <property type="match status" value="1"/>
</dbReference>
<dbReference type="InterPro" id="IPR013083">
    <property type="entry name" value="Znf_RING/FYVE/PHD"/>
</dbReference>
<protein>
    <recommendedName>
        <fullName evidence="16">RING-type domain-containing protein</fullName>
    </recommendedName>
</protein>
<keyword evidence="4" id="KW-0812">Transmembrane</keyword>
<dbReference type="SUPFAM" id="SSF52743">
    <property type="entry name" value="Subtilisin-like"/>
    <property type="match status" value="2"/>
</dbReference>
<gene>
    <name evidence="17" type="ORF">RHSIM_Rhsim13G0138200</name>
</gene>
<dbReference type="GO" id="GO:0004252">
    <property type="term" value="F:serine-type endopeptidase activity"/>
    <property type="evidence" value="ECO:0007669"/>
    <property type="project" value="UniProtKB-UniRule"/>
</dbReference>
<dbReference type="Pfam" id="PF17123">
    <property type="entry name" value="zf-RING_11"/>
    <property type="match status" value="1"/>
</dbReference>
<evidence type="ECO:0000256" key="6">
    <source>
        <dbReference type="ARBA" id="ARBA00022801"/>
    </source>
</evidence>
<dbReference type="CDD" id="cd02120">
    <property type="entry name" value="PA_subtilisin_like"/>
    <property type="match status" value="1"/>
</dbReference>
<evidence type="ECO:0000313" key="17">
    <source>
        <dbReference type="EMBL" id="KAF7121068.1"/>
    </source>
</evidence>
<dbReference type="InterPro" id="IPR041469">
    <property type="entry name" value="Subtilisin-like_FN3"/>
</dbReference>
<evidence type="ECO:0000256" key="15">
    <source>
        <dbReference type="SAM" id="SignalP"/>
    </source>
</evidence>
<dbReference type="FunFam" id="3.50.30.30:FF:000005">
    <property type="entry name" value="subtilisin-like protease SBT1.5"/>
    <property type="match status" value="1"/>
</dbReference>
<dbReference type="Pfam" id="PF02225">
    <property type="entry name" value="PA"/>
    <property type="match status" value="2"/>
</dbReference>
<feature type="active site" description="Charge relay system" evidence="13">
    <location>
        <position position="1003"/>
    </location>
</feature>
<accession>A0A834G6Y2</accession>
<dbReference type="FunFam" id="3.30.70.80:FF:000002">
    <property type="entry name" value="Subtilisin-like protease SBT5.3"/>
    <property type="match status" value="1"/>
</dbReference>
<dbReference type="Gene3D" id="3.30.70.80">
    <property type="entry name" value="Peptidase S8 propeptide/proteinase inhibitor I9"/>
    <property type="match status" value="2"/>
</dbReference>
<evidence type="ECO:0000256" key="12">
    <source>
        <dbReference type="PROSITE-ProRule" id="PRU00175"/>
    </source>
</evidence>
<dbReference type="Proteomes" id="UP000626092">
    <property type="component" value="Unassembled WGS sequence"/>
</dbReference>
<dbReference type="InterPro" id="IPR023828">
    <property type="entry name" value="Peptidase_S8_Ser-AS"/>
</dbReference>
<keyword evidence="7 13" id="KW-0720">Serine protease</keyword>
<dbReference type="Gene3D" id="3.40.50.200">
    <property type="entry name" value="Peptidase S8/S53 domain"/>
    <property type="match status" value="3"/>
</dbReference>
<evidence type="ECO:0000256" key="11">
    <source>
        <dbReference type="PIRSR" id="PIRSR615500-1"/>
    </source>
</evidence>
<dbReference type="Gene3D" id="3.30.40.10">
    <property type="entry name" value="Zinc/RING finger domain, C3HC4 (zinc finger)"/>
    <property type="match status" value="1"/>
</dbReference>
<keyword evidence="12" id="KW-0862">Zinc</keyword>
<dbReference type="InterPro" id="IPR036465">
    <property type="entry name" value="vWFA_dom_sf"/>
</dbReference>
<dbReference type="InterPro" id="IPR036852">
    <property type="entry name" value="Peptidase_S8/S53_dom_sf"/>
</dbReference>
<dbReference type="InterPro" id="IPR001841">
    <property type="entry name" value="Znf_RING"/>
</dbReference>
<keyword evidence="12" id="KW-0863">Zinc-finger</keyword>
<sequence>MRESMDMGLSKLLVFFLFSLIVQTPAFAVKQSYIVYMGVNSHGLKDAMASVSKVKESHNEFLASFLGSTEKARESIFYSYTRDINGFAAALDEEEAAAIARHPNVVSVFLNKGKHLHTTHSWEFMLLERNGVAQHNSLWSKASYGEDIIIGNLDTGVWPESESFSDKGFGAVPSKWKGFCENDTSTGVPCNRKLIGARHFNKAYISYGGELNASTNSPRDNDGHGSHTLSTAGGNFVPGANIFGLFNGTAKGGSPKARVAAYKVCWPPILEGGGCYDGDILAAFDAAIHDGVDVLSVSLGGTAADYFGDATAIGSFHALMNGVVVVCSAGNDGPGDYTVTNVAPWILTVGASTIDREFVTLVELPNGKRFEVSFLFLLFFIQSPYSLKSHLLFILREQAFQSLYEEDINSIPLLAVHRLKPRMSQLKKRKNNLSKDFSLKFMLCKEGTLDPKKVKGKILVCLRGDNARVDKGMQAALAGAVGMILCNDESTGNEIIADPHYIPASHINYTNGLVVYAYINSTKDPKAYITASTAEMHTKPAPFMASFSSKGPNVVTPEILKPDITAPGVSIIAAYTKAHSPTENDFDKRRTGFTTESGTSMSCPHVSGVVGLLKKLHPDWSPGAIKSAIMTTARTRDNTVNPMRNGSFMEAAPFSYGAGHIRPNRAADPGLVYDLNTNDYLDFLCGIGYNKTTIKLFSKAPYSCPSNFSLLNFNYPSITVPNLSGSVTVSRTVKNVGSPGVYAARIHRPRGVLASVEPNVLKFDRTGEEKSFKLTLTNKKLGGPGEYVFGELSWSDGHHYVRSPIVVASKAAVKKKSAQLGVVATAAVSPGVQNETHCQFLASFLGSTEKAEEAMFYSYTKDINGFAATIDEAEAAEIAKHPNVLSIFVNKPRHLHTTHSWEFMMLEKNGLVEAHSLWEKAKYGEDIIIANLDTGVWPESQSFSDNGYGPIPSKWKGSCQNDTTTGVPCNRKLIGAKYFVKGYISVGGTPQPEMYSARDYEGHGSHTLSTAGGNFVHDASVLGVFNGTAKGGSPKARVAAYKVCWPSINGLGGCLDADILHAFEAAIHDGVDVLSLSVGGTASPYFKEGIAIGAFHAVRNGIVVVCSAGNDGPKPGSVSNVAPWILTVAASTLDRDFASYVQLNNGLKFKGASMSKPLPGNGFLPLISSAVAKAANASETDALHCMQGSLDPEKVKGKILVCLRGVNGRVEKGQAAALAGAAGMILCNALSDGNDLIADAHVLPTSHINYTAGLAVFAYLNSTSVPLGRIDGPMTELNQKPAPVMASFSSRGPNKITPEILKPDITAPGVNVIAAYSEAVQLVDNRTTPFITESGTSMSCPHVSGVVGLLKKLHPDWSPAAIKSAIMTTARSRDNTGHTMLDESTFLKATPLDFGSGHIQPTRAADPGLVYDLGINDYLDFLCATGYNQSVIQLFSQAPYTCQNNTNLLNFNYPSITVPNLSGSVTVTRTLKNVGPPSTYRARIVKPPRISVSIKPRSLKFHKVGEEKSFKLTLKAEKAGFPTDYVFGELIWVDGRRHSVRSPIVVASGVWGSGGDGFFEWWELKNRPRQLKRAARKIVQTCGSFSRGPSPPVDHHHHHHHLPPTHHTTAPAAAMPGVSATSGELTCEALSSTTSTKNLCAICLDSLSYGTSTSPGQAVFTAQCSHAFHFACISSNVRHGNITCPICRAHWTQLPRNLNPPCCNQSDPILQILDDSIATFRVHRRSFLRSARYNDDDPIEPDYTPNHPRLHFSLIPATLAHHSCHQCSHQPLQVAQPSSYHSHGLVPLNHLSCSSSLLAAPPGGNHFAPTVKTPYLSNSGSRAYLAVTLAHQPATDLVLVASPNGPHLRLIKQSMALVVFSLRPIDRLAIVTYSSSAARVFPLKRMTSYGKRTALQVIDRLFYMGQADPIEGLKKGVKILRDCAHKNPRSCILHLSDSPTRSYHRIDTEISIPIHRFHVGFGFGTSNGFVMHEFEEFLTRVLGGVIKEIQLRIGEDARIVRLGELRGGEERRIPLILDESGHVCVEYSYIEGGVDECTRRGEIVVGIGDERERIEVTEAFDGIPGRSSNVESLDYHDPYRARRWAKHLHGYRL</sequence>
<keyword evidence="9" id="KW-0472">Membrane</keyword>
<dbReference type="InterPro" id="IPR034197">
    <property type="entry name" value="Peptidases_S8_3"/>
</dbReference>
<reference evidence="17" key="1">
    <citation type="submission" date="2019-11" db="EMBL/GenBank/DDBJ databases">
        <authorList>
            <person name="Liu Y."/>
            <person name="Hou J."/>
            <person name="Li T.-Q."/>
            <person name="Guan C.-H."/>
            <person name="Wu X."/>
            <person name="Wu H.-Z."/>
            <person name="Ling F."/>
            <person name="Zhang R."/>
            <person name="Shi X.-G."/>
            <person name="Ren J.-P."/>
            <person name="Chen E.-F."/>
            <person name="Sun J.-M."/>
        </authorList>
    </citation>
    <scope>NUCLEOTIDE SEQUENCE</scope>
    <source>
        <strain evidence="17">Adult_tree_wgs_1</strain>
        <tissue evidence="17">Leaves</tissue>
    </source>
</reference>
<dbReference type="Gene3D" id="2.60.40.2310">
    <property type="match status" value="2"/>
</dbReference>
<feature type="active site" description="Charge relay system" evidence="13">
    <location>
        <position position="933"/>
    </location>
</feature>
<feature type="domain" description="RING-type" evidence="16">
    <location>
        <begin position="1640"/>
        <end position="1688"/>
    </location>
</feature>
<evidence type="ECO:0000256" key="7">
    <source>
        <dbReference type="ARBA" id="ARBA00022825"/>
    </source>
</evidence>
<evidence type="ECO:0000256" key="9">
    <source>
        <dbReference type="ARBA" id="ARBA00023136"/>
    </source>
</evidence>
<dbReference type="SMART" id="SM00184">
    <property type="entry name" value="RING"/>
    <property type="match status" value="1"/>
</dbReference>
<feature type="active site" description="Charge relay system" evidence="11 13">
    <location>
        <position position="154"/>
    </location>
</feature>
<dbReference type="Gene3D" id="3.40.50.410">
    <property type="entry name" value="von Willebrand factor, type A domain"/>
    <property type="match status" value="1"/>
</dbReference>
<comment type="similarity">
    <text evidence="2 13">Belongs to the peptidase S8 family.</text>
</comment>
<evidence type="ECO:0000256" key="2">
    <source>
        <dbReference type="ARBA" id="ARBA00011073"/>
    </source>
</evidence>
<dbReference type="InterPro" id="IPR046450">
    <property type="entry name" value="PA_dom_sf"/>
</dbReference>
<feature type="active site" description="Charge relay system" evidence="11 13">
    <location>
        <position position="600"/>
    </location>
</feature>
<organism evidence="17 18">
    <name type="scientific">Rhododendron simsii</name>
    <name type="common">Sims's rhododendron</name>
    <dbReference type="NCBI Taxonomy" id="118357"/>
    <lineage>
        <taxon>Eukaryota</taxon>
        <taxon>Viridiplantae</taxon>
        <taxon>Streptophyta</taxon>
        <taxon>Embryophyta</taxon>
        <taxon>Tracheophyta</taxon>
        <taxon>Spermatophyta</taxon>
        <taxon>Magnoliopsida</taxon>
        <taxon>eudicotyledons</taxon>
        <taxon>Gunneridae</taxon>
        <taxon>Pentapetalae</taxon>
        <taxon>asterids</taxon>
        <taxon>Ericales</taxon>
        <taxon>Ericaceae</taxon>
        <taxon>Ericoideae</taxon>
        <taxon>Rhodoreae</taxon>
        <taxon>Rhododendron</taxon>
    </lineage>
</organism>
<evidence type="ECO:0000256" key="4">
    <source>
        <dbReference type="ARBA" id="ARBA00022692"/>
    </source>
</evidence>
<dbReference type="CDD" id="cd04852">
    <property type="entry name" value="Peptidases_S8_3"/>
    <property type="match status" value="2"/>
</dbReference>
<comment type="subcellular location">
    <subcellularLocation>
        <location evidence="1">Membrane</location>
    </subcellularLocation>
</comment>
<dbReference type="Pfam" id="PF05922">
    <property type="entry name" value="Inhibitor_I9"/>
    <property type="match status" value="2"/>
</dbReference>
<dbReference type="EMBL" id="WJXA01000013">
    <property type="protein sequence ID" value="KAF7121068.1"/>
    <property type="molecule type" value="Genomic_DNA"/>
</dbReference>
<dbReference type="InterPro" id="IPR003137">
    <property type="entry name" value="PA_domain"/>
</dbReference>
<feature type="active site" description="Charge relay system" evidence="13">
    <location>
        <position position="1337"/>
    </location>
</feature>
<feature type="chain" id="PRO_5032715059" description="RING-type domain-containing protein" evidence="15">
    <location>
        <begin position="29"/>
        <end position="2093"/>
    </location>
</feature>
<evidence type="ECO:0000256" key="1">
    <source>
        <dbReference type="ARBA" id="ARBA00004370"/>
    </source>
</evidence>
<evidence type="ECO:0000256" key="8">
    <source>
        <dbReference type="ARBA" id="ARBA00022989"/>
    </source>
</evidence>
<evidence type="ECO:0000256" key="13">
    <source>
        <dbReference type="PROSITE-ProRule" id="PRU01240"/>
    </source>
</evidence>
<evidence type="ECO:0000256" key="10">
    <source>
        <dbReference type="ARBA" id="ARBA00023180"/>
    </source>
</evidence>
<evidence type="ECO:0000256" key="14">
    <source>
        <dbReference type="SAM" id="MobiDB-lite"/>
    </source>
</evidence>
<comment type="caution">
    <text evidence="17">The sequence shown here is derived from an EMBL/GenBank/DDBJ whole genome shotgun (WGS) entry which is preliminary data.</text>
</comment>
<dbReference type="InterPro" id="IPR015500">
    <property type="entry name" value="Peptidase_S8_subtilisin-rel"/>
</dbReference>
<feature type="region of interest" description="Disordered" evidence="14">
    <location>
        <begin position="1588"/>
        <end position="1609"/>
    </location>
</feature>
<evidence type="ECO:0000256" key="5">
    <source>
        <dbReference type="ARBA" id="ARBA00022729"/>
    </source>
</evidence>
<dbReference type="InterPro" id="IPR010259">
    <property type="entry name" value="S8pro/Inhibitor_I9"/>
</dbReference>
<feature type="active site" description="Charge relay system" evidence="11 13">
    <location>
        <position position="224"/>
    </location>
</feature>
<dbReference type="PRINTS" id="PR00723">
    <property type="entry name" value="SUBTILISIN"/>
</dbReference>
<feature type="signal peptide" evidence="15">
    <location>
        <begin position="1"/>
        <end position="28"/>
    </location>
</feature>
<name>A0A834G6Y2_RHOSS</name>
<feature type="compositionally biased region" description="Basic residues" evidence="14">
    <location>
        <begin position="1595"/>
        <end position="1604"/>
    </location>
</feature>
<keyword evidence="18" id="KW-1185">Reference proteome</keyword>
<dbReference type="SUPFAM" id="SSF52025">
    <property type="entry name" value="PA domain"/>
    <property type="match status" value="2"/>
</dbReference>
<evidence type="ECO:0000259" key="16">
    <source>
        <dbReference type="PROSITE" id="PS50089"/>
    </source>
</evidence>
<dbReference type="Gene3D" id="3.50.30.30">
    <property type="match status" value="1"/>
</dbReference>
<dbReference type="SUPFAM" id="SSF57850">
    <property type="entry name" value="RING/U-box"/>
    <property type="match status" value="1"/>
</dbReference>
<proteinExistence type="inferred from homology"/>
<dbReference type="GO" id="GO:0006508">
    <property type="term" value="P:proteolysis"/>
    <property type="evidence" value="ECO:0007669"/>
    <property type="project" value="UniProtKB-KW"/>
</dbReference>
<keyword evidence="3 13" id="KW-0645">Protease</keyword>
<dbReference type="Pfam" id="PF00082">
    <property type="entry name" value="Peptidase_S8"/>
    <property type="match status" value="2"/>
</dbReference>
<dbReference type="GO" id="GO:0008270">
    <property type="term" value="F:zinc ion binding"/>
    <property type="evidence" value="ECO:0007669"/>
    <property type="project" value="UniProtKB-KW"/>
</dbReference>
<dbReference type="Pfam" id="PF17766">
    <property type="entry name" value="fn3_6"/>
    <property type="match status" value="2"/>
</dbReference>